<protein>
    <submittedName>
        <fullName evidence="2">Metal-dependent hydrolase</fullName>
    </submittedName>
</protein>
<dbReference type="Pfam" id="PF04307">
    <property type="entry name" value="YdjM"/>
    <property type="match status" value="1"/>
</dbReference>
<feature type="transmembrane region" description="Helical" evidence="1">
    <location>
        <begin position="64"/>
        <end position="83"/>
    </location>
</feature>
<evidence type="ECO:0000313" key="2">
    <source>
        <dbReference type="EMBL" id="NMG02196.1"/>
    </source>
</evidence>
<comment type="caution">
    <text evidence="2">The sequence shown here is derived from an EMBL/GenBank/DDBJ whole genome shotgun (WGS) entry which is preliminary data.</text>
</comment>
<reference evidence="2" key="1">
    <citation type="submission" date="2019-12" db="EMBL/GenBank/DDBJ databases">
        <title>Comparative genomics gives insights into the taxonomy of the Azoarcus-Aromatoleum group and reveals separate origins of nif in the plant-associated Azoarcus and non-plant-associated Aromatoleum sub-groups.</title>
        <authorList>
            <person name="Lafos M."/>
            <person name="Maluk M."/>
            <person name="Batista M."/>
            <person name="Junghare M."/>
            <person name="Carmona M."/>
            <person name="Faoro H."/>
            <person name="Cruz L.M."/>
            <person name="Battistoni F."/>
            <person name="De Souza E."/>
            <person name="Pedrosa F."/>
            <person name="Chen W.-M."/>
            <person name="Poole P.S."/>
            <person name="Dixon R.A."/>
            <person name="James E.K."/>
        </authorList>
    </citation>
    <scope>NUCLEOTIDE SEQUENCE</scope>
    <source>
        <strain evidence="2">NSC3</strain>
    </source>
</reference>
<sequence>MDPLTHALSGAVAARAALRDRTSANALPIRAQLWACFAAAAFPDIDIVLRVFGTLAYLNWHQGITHSLIMLPLWAWLLAQLFARFYGRPNLWRRFLPAVTLGLSAHIIGDFITVYGTMLFAPLSNTRFSLPLVFVVDPAVTLLLAVGLTLSLRASSGGRAIAIASLLLVGAYLMLNVAIRENAIDIAERRADTLGWHEARITALPQPFSPWHRTLMLRHEDDYEVAQLRLITLPSPTARLRAALGMDYAADTETSWQRQPAFGNTSDEVAFARQAWSQPVFTPFRRFARLPFLHEIETAEARRCAWFADQRFVVPGLPPSFRFGACEHSDGHWTIERQRGLFIID</sequence>
<dbReference type="InterPro" id="IPR053170">
    <property type="entry name" value="Transcription_regulator"/>
</dbReference>
<keyword evidence="1" id="KW-0472">Membrane</keyword>
<evidence type="ECO:0000313" key="3">
    <source>
        <dbReference type="Proteomes" id="UP000599523"/>
    </source>
</evidence>
<dbReference type="InterPro" id="IPR007404">
    <property type="entry name" value="YdjM-like"/>
</dbReference>
<dbReference type="GO" id="GO:0016787">
    <property type="term" value="F:hydrolase activity"/>
    <property type="evidence" value="ECO:0007669"/>
    <property type="project" value="UniProtKB-KW"/>
</dbReference>
<name>A0A972J7U7_9RHOO</name>
<gene>
    <name evidence="2" type="ORF">GPA21_04325</name>
</gene>
<accession>A0A972J7U7</accession>
<proteinExistence type="predicted"/>
<dbReference type="PANTHER" id="PTHR40031">
    <property type="entry name" value="HYPOTHETICAL MEMBRANE SPANNING PROTEIN"/>
    <property type="match status" value="1"/>
</dbReference>
<feature type="transmembrane region" description="Helical" evidence="1">
    <location>
        <begin position="160"/>
        <end position="179"/>
    </location>
</feature>
<dbReference type="PANTHER" id="PTHR40031:SF1">
    <property type="entry name" value="MEMBRANE-BOUND METAL-DEPENDENT HYDROLASE"/>
    <property type="match status" value="1"/>
</dbReference>
<dbReference type="RefSeq" id="WP_168986981.1">
    <property type="nucleotide sequence ID" value="NZ_CAWPHM010000077.1"/>
</dbReference>
<dbReference type="AlphaFoldDB" id="A0A972J7U7"/>
<keyword evidence="1" id="KW-1133">Transmembrane helix</keyword>
<dbReference type="EMBL" id="WTVM01000016">
    <property type="protein sequence ID" value="NMG02196.1"/>
    <property type="molecule type" value="Genomic_DNA"/>
</dbReference>
<feature type="transmembrane region" description="Helical" evidence="1">
    <location>
        <begin position="95"/>
        <end position="116"/>
    </location>
</feature>
<organism evidence="2 3">
    <name type="scientific">Azoarcus taiwanensis</name>
    <dbReference type="NCBI Taxonomy" id="666964"/>
    <lineage>
        <taxon>Bacteria</taxon>
        <taxon>Pseudomonadati</taxon>
        <taxon>Pseudomonadota</taxon>
        <taxon>Betaproteobacteria</taxon>
        <taxon>Rhodocyclales</taxon>
        <taxon>Zoogloeaceae</taxon>
        <taxon>Azoarcus</taxon>
    </lineage>
</organism>
<keyword evidence="3" id="KW-1185">Reference proteome</keyword>
<feature type="transmembrane region" description="Helical" evidence="1">
    <location>
        <begin position="128"/>
        <end position="148"/>
    </location>
</feature>
<dbReference type="Proteomes" id="UP000599523">
    <property type="component" value="Unassembled WGS sequence"/>
</dbReference>
<evidence type="ECO:0000256" key="1">
    <source>
        <dbReference type="SAM" id="Phobius"/>
    </source>
</evidence>
<keyword evidence="1" id="KW-0812">Transmembrane</keyword>
<keyword evidence="2" id="KW-0378">Hydrolase</keyword>